<feature type="chain" id="PRO_5011762911" evidence="1">
    <location>
        <begin position="37"/>
        <end position="225"/>
    </location>
</feature>
<evidence type="ECO:0000313" key="2">
    <source>
        <dbReference type="EMBL" id="SFU17611.1"/>
    </source>
</evidence>
<keyword evidence="1" id="KW-0732">Signal</keyword>
<reference evidence="2 3" key="1">
    <citation type="submission" date="2016-10" db="EMBL/GenBank/DDBJ databases">
        <authorList>
            <person name="de Groot N.N."/>
        </authorList>
    </citation>
    <scope>NUCLEOTIDE SEQUENCE [LARGE SCALE GENOMIC DNA]</scope>
    <source>
        <strain evidence="2 3">LMG 27731</strain>
    </source>
</reference>
<protein>
    <submittedName>
        <fullName evidence="2">Uncharacterized protein</fullName>
    </submittedName>
</protein>
<dbReference type="RefSeq" id="WP_093636655.1">
    <property type="nucleotide sequence ID" value="NZ_FPBH01000013.1"/>
</dbReference>
<dbReference type="Gene3D" id="2.40.360.20">
    <property type="match status" value="1"/>
</dbReference>
<name>A0A1I7E117_9BURK</name>
<evidence type="ECO:0000256" key="1">
    <source>
        <dbReference type="SAM" id="SignalP"/>
    </source>
</evidence>
<organism evidence="2 3">
    <name type="scientific">Paraburkholderia aspalathi</name>
    <dbReference type="NCBI Taxonomy" id="1324617"/>
    <lineage>
        <taxon>Bacteria</taxon>
        <taxon>Pseudomonadati</taxon>
        <taxon>Pseudomonadota</taxon>
        <taxon>Betaproteobacteria</taxon>
        <taxon>Burkholderiales</taxon>
        <taxon>Burkholderiaceae</taxon>
        <taxon>Paraburkholderia</taxon>
    </lineage>
</organism>
<proteinExistence type="predicted"/>
<dbReference type="Proteomes" id="UP000198844">
    <property type="component" value="Unassembled WGS sequence"/>
</dbReference>
<accession>A0A1I7E117</accession>
<dbReference type="OrthoDB" id="574237at2"/>
<feature type="signal peptide" evidence="1">
    <location>
        <begin position="1"/>
        <end position="36"/>
    </location>
</feature>
<dbReference type="AlphaFoldDB" id="A0A1I7E117"/>
<sequence>MKAIESKRFSMRIGSRAVACLLAAGFAASTTSAASAADSVLLPQDAPHYRTGDNWTYVWSDLLSGKSRTITQTVTSVNADGSASLQIGSGSGHVELTSEANVIPNAAAQHACGIALHFPLRAGTRYEADCQAAGEASTTVLRRAQCEVQGVEEIKTRAGSFSAIKIRMTGVWTPQSGFGGGPMEETLWYAPTAKRIVREEFQSRMAGKGVPATTSTELVRYAVRQ</sequence>
<evidence type="ECO:0000313" key="3">
    <source>
        <dbReference type="Proteomes" id="UP000198844"/>
    </source>
</evidence>
<dbReference type="EMBL" id="FPBH01000013">
    <property type="protein sequence ID" value="SFU17611.1"/>
    <property type="molecule type" value="Genomic_DNA"/>
</dbReference>
<gene>
    <name evidence="2" type="ORF">SAMN05192563_101310</name>
</gene>